<gene>
    <name evidence="9" type="ORF">FLK61_28710</name>
</gene>
<dbReference type="PROSITE" id="PS00867">
    <property type="entry name" value="CPSASE_2"/>
    <property type="match status" value="1"/>
</dbReference>
<feature type="domain" description="Biotin carboxylation" evidence="8">
    <location>
        <begin position="1"/>
        <end position="443"/>
    </location>
</feature>
<dbReference type="Pfam" id="PF02786">
    <property type="entry name" value="CPSase_L_D2"/>
    <property type="match status" value="1"/>
</dbReference>
<dbReference type="SUPFAM" id="SSF56059">
    <property type="entry name" value="Glutathione synthetase ATP-binding domain-like"/>
    <property type="match status" value="1"/>
</dbReference>
<dbReference type="InterPro" id="IPR011761">
    <property type="entry name" value="ATP-grasp"/>
</dbReference>
<dbReference type="GO" id="GO:0004075">
    <property type="term" value="F:biotin carboxylase activity"/>
    <property type="evidence" value="ECO:0007669"/>
    <property type="project" value="UniProtKB-EC"/>
</dbReference>
<dbReference type="InterPro" id="IPR016185">
    <property type="entry name" value="PreATP-grasp_dom_sf"/>
</dbReference>
<dbReference type="AlphaFoldDB" id="A0A859FD97"/>
<dbReference type="InterPro" id="IPR005481">
    <property type="entry name" value="BC-like_N"/>
</dbReference>
<dbReference type="GO" id="GO:0046872">
    <property type="term" value="F:metal ion binding"/>
    <property type="evidence" value="ECO:0007669"/>
    <property type="project" value="InterPro"/>
</dbReference>
<dbReference type="SUPFAM" id="SSF51246">
    <property type="entry name" value="Rudiment single hybrid motif"/>
    <property type="match status" value="1"/>
</dbReference>
<evidence type="ECO:0000256" key="1">
    <source>
        <dbReference type="ARBA" id="ARBA00013263"/>
    </source>
</evidence>
<evidence type="ECO:0000256" key="6">
    <source>
        <dbReference type="PROSITE-ProRule" id="PRU00409"/>
    </source>
</evidence>
<dbReference type="PROSITE" id="PS50975">
    <property type="entry name" value="ATP_GRASP"/>
    <property type="match status" value="1"/>
</dbReference>
<evidence type="ECO:0000259" key="8">
    <source>
        <dbReference type="PROSITE" id="PS50979"/>
    </source>
</evidence>
<dbReference type="EMBL" id="CP041372">
    <property type="protein sequence ID" value="QKS70722.1"/>
    <property type="molecule type" value="Genomic_DNA"/>
</dbReference>
<name>A0A859FD97_9BACI</name>
<dbReference type="SMART" id="SM00878">
    <property type="entry name" value="Biotin_carb_C"/>
    <property type="match status" value="1"/>
</dbReference>
<feature type="domain" description="ATP-grasp" evidence="7">
    <location>
        <begin position="119"/>
        <end position="316"/>
    </location>
</feature>
<organism evidence="9 10">
    <name type="scientific">Paenalkalicoccus suaedae</name>
    <dbReference type="NCBI Taxonomy" id="2592382"/>
    <lineage>
        <taxon>Bacteria</taxon>
        <taxon>Bacillati</taxon>
        <taxon>Bacillota</taxon>
        <taxon>Bacilli</taxon>
        <taxon>Bacillales</taxon>
        <taxon>Bacillaceae</taxon>
        <taxon>Paenalkalicoccus</taxon>
    </lineage>
</organism>
<dbReference type="InterPro" id="IPR011054">
    <property type="entry name" value="Rudment_hybrid_motif"/>
</dbReference>
<evidence type="ECO:0000313" key="9">
    <source>
        <dbReference type="EMBL" id="QKS70722.1"/>
    </source>
</evidence>
<keyword evidence="4 6" id="KW-0067">ATP-binding</keyword>
<keyword evidence="5" id="KW-0092">Biotin</keyword>
<dbReference type="InterPro" id="IPR050856">
    <property type="entry name" value="Biotin_carboxylase_complex"/>
</dbReference>
<dbReference type="PROSITE" id="PS50979">
    <property type="entry name" value="BC"/>
    <property type="match status" value="1"/>
</dbReference>
<dbReference type="Proteomes" id="UP000318138">
    <property type="component" value="Chromosome"/>
</dbReference>
<reference evidence="10" key="1">
    <citation type="submission" date="2019-07" db="EMBL/GenBank/DDBJ databases">
        <title>Bacillus alkalisoli sp. nov. isolated from saline soil.</title>
        <authorList>
            <person name="Sun J.-Q."/>
            <person name="Xu L."/>
        </authorList>
    </citation>
    <scope>NUCLEOTIDE SEQUENCE [LARGE SCALE GENOMIC DNA]</scope>
    <source>
        <strain evidence="10">M4U3P1</strain>
    </source>
</reference>
<dbReference type="Gene3D" id="3.30.1490.20">
    <property type="entry name" value="ATP-grasp fold, A domain"/>
    <property type="match status" value="1"/>
</dbReference>
<evidence type="ECO:0000256" key="5">
    <source>
        <dbReference type="ARBA" id="ARBA00023267"/>
    </source>
</evidence>
<dbReference type="RefSeq" id="WP_176008757.1">
    <property type="nucleotide sequence ID" value="NZ_CP041372.2"/>
</dbReference>
<evidence type="ECO:0000313" key="10">
    <source>
        <dbReference type="Proteomes" id="UP000318138"/>
    </source>
</evidence>
<dbReference type="KEGG" id="psua:FLK61_28710"/>
<accession>A0A859FD97</accession>
<dbReference type="SUPFAM" id="SSF52440">
    <property type="entry name" value="PreATP-grasp domain"/>
    <property type="match status" value="1"/>
</dbReference>
<dbReference type="InterPro" id="IPR005482">
    <property type="entry name" value="Biotin_COase_C"/>
</dbReference>
<dbReference type="PROSITE" id="PS00866">
    <property type="entry name" value="CPSASE_1"/>
    <property type="match status" value="1"/>
</dbReference>
<dbReference type="InterPro" id="IPR013815">
    <property type="entry name" value="ATP_grasp_subdomain_1"/>
</dbReference>
<dbReference type="Gene3D" id="3.40.50.20">
    <property type="match status" value="1"/>
</dbReference>
<dbReference type="Gene3D" id="3.30.470.20">
    <property type="entry name" value="ATP-grasp fold, B domain"/>
    <property type="match status" value="1"/>
</dbReference>
<dbReference type="PANTHER" id="PTHR18866:SF33">
    <property type="entry name" value="METHYLCROTONOYL-COA CARBOXYLASE SUBUNIT ALPHA, MITOCHONDRIAL-RELATED"/>
    <property type="match status" value="1"/>
</dbReference>
<evidence type="ECO:0000259" key="7">
    <source>
        <dbReference type="PROSITE" id="PS50975"/>
    </source>
</evidence>
<keyword evidence="3 6" id="KW-0547">Nucleotide-binding</keyword>
<protein>
    <recommendedName>
        <fullName evidence="1">biotin carboxylase</fullName>
        <ecNumber evidence="1">6.3.4.14</ecNumber>
    </recommendedName>
</protein>
<dbReference type="InterPro" id="IPR005479">
    <property type="entry name" value="CPAse_ATP-bd"/>
</dbReference>
<keyword evidence="10" id="KW-1185">Reference proteome</keyword>
<dbReference type="InterPro" id="IPR011764">
    <property type="entry name" value="Biotin_carboxylation_dom"/>
</dbReference>
<dbReference type="PANTHER" id="PTHR18866">
    <property type="entry name" value="CARBOXYLASE:PYRUVATE/ACETYL-COA/PROPIONYL-COA CARBOXYLASE"/>
    <property type="match status" value="1"/>
</dbReference>
<proteinExistence type="predicted"/>
<dbReference type="Pfam" id="PF00289">
    <property type="entry name" value="Biotin_carb_N"/>
    <property type="match status" value="1"/>
</dbReference>
<dbReference type="FunFam" id="3.40.50.20:FF:000010">
    <property type="entry name" value="Propionyl-CoA carboxylase subunit alpha"/>
    <property type="match status" value="1"/>
</dbReference>
<evidence type="ECO:0000256" key="4">
    <source>
        <dbReference type="ARBA" id="ARBA00022840"/>
    </source>
</evidence>
<evidence type="ECO:0000256" key="2">
    <source>
        <dbReference type="ARBA" id="ARBA00022598"/>
    </source>
</evidence>
<dbReference type="Pfam" id="PF02785">
    <property type="entry name" value="Biotin_carb_C"/>
    <property type="match status" value="1"/>
</dbReference>
<sequence>MKKVLIANRGEIAARIIRTCQQLNIQTVAIFSEADKEAIHVKMADEAYEVGGARVSESYLNKRNILQIAKDANVDAIHPGYGLLSENAGFAKEVEEEGIAFIGPKDTVIYAMGDKINARAHMEQIGIPVVPGMTLEDQSERSLEMAARKIGFPLMVKASAGGGGIGMQRVHDQKELVKAVSSVAKKAQTFFGEGALFLEKYIEKPRHIEAQIVGDLFGEVEAIGLRDCSIQRRHQKIVEEAPPPRLSKNASEQLLEYAKRIGESLEYSSVGTVEFLVDHEENIYFLEVNTRLQVEHPVTEETEGVDLVEWQLRLSEKEKLEALPRDKRKSEHAIEVRIYAEDPKTFFPSPGALKKFRFKEVEGIRFDMGVEEGMNVTPYYDPMIGKVIAYASSREACVDKLLDVLTTSEVEGIKTNIPMLVDVLQSEAFRAGEVTTHFVSQPS</sequence>
<dbReference type="EC" id="6.3.4.14" evidence="1"/>
<keyword evidence="2" id="KW-0436">Ligase</keyword>
<evidence type="ECO:0000256" key="3">
    <source>
        <dbReference type="ARBA" id="ARBA00022741"/>
    </source>
</evidence>
<dbReference type="GO" id="GO:0005524">
    <property type="term" value="F:ATP binding"/>
    <property type="evidence" value="ECO:0007669"/>
    <property type="project" value="UniProtKB-UniRule"/>
</dbReference>